<keyword evidence="2" id="KW-1185">Reference proteome</keyword>
<evidence type="ECO:0000313" key="1">
    <source>
        <dbReference type="EMBL" id="CAG2208462.1"/>
    </source>
</evidence>
<sequence>MNTCEKQIICSYRHTLQKYVDPIIVVDGLFQVGHFSANQRKQLYNLLKTYSDRQYIWDALYLLMLEQCKLQSLLEVLLGNGYRDVAIEMSQKVRIATSQQKQIVCIHRTKTGNSSHRFAQRLFMNFKINTHNNAFINPRKYCHEESQKYKLQLDRCQSSEDDTIKTEIADKYAACLLAEIDSHLMLYTKNGFLSGLMIELKRLIPNTTNSSITHLSYQSRLAIRYALEGKHDDEEEHLQSAICTSLLVDRCVEISNLLYIYAFNLLCRYEKYPTKNLRDKVIHIAELGLQSVDEEDELIREFWMRLFIIRIVYCLLGLSFRGDPISGITIDKHSLMRAKLMLAELDRLWERIESRRKIMYYVAKARVAELERNVGYIDTVSLFLNMAIKIGEEGEYGETQFIKEYATHFKPDKNQFSSSKFDSFNIPTELLMLPLIEDDTSNRALYENNNSESTLNTFRNETGKYEYTDKTSLKSVNLPKQWTRLHPESQIEQTRFSRVKQKLTNEFYESTIQKSETSVKHLSDNDKTALCDRTYKKTIIEKYDTVPKLSELMERDEYVLKSLNIQKIEDRNILEADETHVKSSKFDDHNETAAKSSFECKTRPVLKSRGSDKILKSTANTHVIVKPSQRAMTEDTNGDHTILKSPHNTKTEETIVKISASIKENSNSCVDKSSINELQTPNLESYDFQDIHGC</sequence>
<dbReference type="EMBL" id="CAJPWZ010001110">
    <property type="protein sequence ID" value="CAG2208462.1"/>
    <property type="molecule type" value="Genomic_DNA"/>
</dbReference>
<proteinExistence type="predicted"/>
<dbReference type="AlphaFoldDB" id="A0A8S3RNM1"/>
<protein>
    <submittedName>
        <fullName evidence="1">Uncharacterized protein</fullName>
    </submittedName>
</protein>
<evidence type="ECO:0000313" key="2">
    <source>
        <dbReference type="Proteomes" id="UP000683360"/>
    </source>
</evidence>
<name>A0A8S3RNM1_MYTED</name>
<dbReference type="OrthoDB" id="6158438at2759"/>
<comment type="caution">
    <text evidence="1">The sequence shown here is derived from an EMBL/GenBank/DDBJ whole genome shotgun (WGS) entry which is preliminary data.</text>
</comment>
<reference evidence="1" key="1">
    <citation type="submission" date="2021-03" db="EMBL/GenBank/DDBJ databases">
        <authorList>
            <person name="Bekaert M."/>
        </authorList>
    </citation>
    <scope>NUCLEOTIDE SEQUENCE</scope>
</reference>
<accession>A0A8S3RNM1</accession>
<gene>
    <name evidence="1" type="ORF">MEDL_22644</name>
</gene>
<dbReference type="Proteomes" id="UP000683360">
    <property type="component" value="Unassembled WGS sequence"/>
</dbReference>
<organism evidence="1 2">
    <name type="scientific">Mytilus edulis</name>
    <name type="common">Blue mussel</name>
    <dbReference type="NCBI Taxonomy" id="6550"/>
    <lineage>
        <taxon>Eukaryota</taxon>
        <taxon>Metazoa</taxon>
        <taxon>Spiralia</taxon>
        <taxon>Lophotrochozoa</taxon>
        <taxon>Mollusca</taxon>
        <taxon>Bivalvia</taxon>
        <taxon>Autobranchia</taxon>
        <taxon>Pteriomorphia</taxon>
        <taxon>Mytilida</taxon>
        <taxon>Mytiloidea</taxon>
        <taxon>Mytilidae</taxon>
        <taxon>Mytilinae</taxon>
        <taxon>Mytilus</taxon>
    </lineage>
</organism>